<evidence type="ECO:0000256" key="1">
    <source>
        <dbReference type="SAM" id="MobiDB-lite"/>
    </source>
</evidence>
<evidence type="ECO:0000313" key="4">
    <source>
        <dbReference type="Proteomes" id="UP000186857"/>
    </source>
</evidence>
<dbReference type="EMBL" id="MSKJ01000009">
    <property type="protein sequence ID" value="OLO45155.1"/>
    <property type="molecule type" value="Genomic_DNA"/>
</dbReference>
<feature type="region of interest" description="Disordered" evidence="1">
    <location>
        <begin position="483"/>
        <end position="503"/>
    </location>
</feature>
<sequence>MHFPPSPPDQPWRRLVRIALALPLIAAAAVAAPASANTDITVEGLYHTAGTGCHGSDNAEGCLTWRVRIPSAIAPKGSTNVTIEADSVPGQWTWSCPSPEGNEVAGTSSFYIDKGEGEPPALMADSGLSSVSELYNPLLDDSIGSVKAVSCSPEHLKLTYAVNFYTYWDKTSYFDLDLGTTVVAPGVDTRSYRFTPTIEVSTRNAILRPAVTAHKPAASAAHATVSTNEVTVEGAAKDTARFTMTARNDSTTVLSDFTISAGRTKGQAQVTTLTCDLTAFGGKVVSATGPAESLTVSSGTAKVPQGKEITCQVDLSGVVGRNRVKAALTTGDQTFSSDYVNVRPVVEVSTHPTDLLVEADPTGTYEIEVGYTVTFTNNTDADGSGSDIVLRPRVPTGFTLKSVTGTGTPQWVGPDSYVIQDDGSLSLRTGESLNAHSSTTMTFTSIYEVNAEAVTEDTWKALGTCNPQDPSQGLTMQIDVAGSEGGTEAGTHSICTPVTRTGN</sequence>
<reference evidence="3 4" key="1">
    <citation type="submission" date="2016-12" db="EMBL/GenBank/DDBJ databases">
        <title>Genomic Comparison of strains in the 'Actinomyces naeslundii' Group.</title>
        <authorList>
            <person name="Mughal S.R."/>
            <person name="Do T."/>
            <person name="Gilbert S.C."/>
            <person name="Witherden E.A."/>
            <person name="Didelot X."/>
            <person name="Beighton D."/>
        </authorList>
    </citation>
    <scope>NUCLEOTIDE SEQUENCE [LARGE SCALE GENOMIC DNA]</scope>
    <source>
        <strain evidence="3 4">CCUG 33920</strain>
    </source>
</reference>
<evidence type="ECO:0000313" key="3">
    <source>
        <dbReference type="EMBL" id="OLO45155.1"/>
    </source>
</evidence>
<proteinExistence type="predicted"/>
<dbReference type="OrthoDB" id="3256990at2"/>
<feature type="signal peptide" evidence="2">
    <location>
        <begin position="1"/>
        <end position="36"/>
    </location>
</feature>
<evidence type="ECO:0000256" key="2">
    <source>
        <dbReference type="SAM" id="SignalP"/>
    </source>
</evidence>
<feature type="chain" id="PRO_5013294132" description="DUF11 domain-containing protein" evidence="2">
    <location>
        <begin position="37"/>
        <end position="503"/>
    </location>
</feature>
<protein>
    <recommendedName>
        <fullName evidence="5">DUF11 domain-containing protein</fullName>
    </recommendedName>
</protein>
<comment type="caution">
    <text evidence="3">The sequence shown here is derived from an EMBL/GenBank/DDBJ whole genome shotgun (WGS) entry which is preliminary data.</text>
</comment>
<evidence type="ECO:0008006" key="5">
    <source>
        <dbReference type="Google" id="ProtNLM"/>
    </source>
</evidence>
<gene>
    <name evidence="3" type="ORF">BKH29_05155</name>
</gene>
<dbReference type="Proteomes" id="UP000186857">
    <property type="component" value="Unassembled WGS sequence"/>
</dbReference>
<dbReference type="AlphaFoldDB" id="A0A1Q8VAP1"/>
<dbReference type="RefSeq" id="WP_075376508.1">
    <property type="nucleotide sequence ID" value="NZ_MSKJ01000009.1"/>
</dbReference>
<name>A0A1Q8VAP1_9ACTO</name>
<accession>A0A1Q8VAP1</accession>
<organism evidence="3 4">
    <name type="scientific">Actinomyces oris</name>
    <dbReference type="NCBI Taxonomy" id="544580"/>
    <lineage>
        <taxon>Bacteria</taxon>
        <taxon>Bacillati</taxon>
        <taxon>Actinomycetota</taxon>
        <taxon>Actinomycetes</taxon>
        <taxon>Actinomycetales</taxon>
        <taxon>Actinomycetaceae</taxon>
        <taxon>Actinomyces</taxon>
    </lineage>
</organism>
<keyword evidence="2" id="KW-0732">Signal</keyword>
<feature type="compositionally biased region" description="Polar residues" evidence="1">
    <location>
        <begin position="493"/>
        <end position="503"/>
    </location>
</feature>